<reference evidence="1 2" key="1">
    <citation type="submission" date="2024-04" db="EMBL/GenBank/DDBJ databases">
        <title>Phyllosticta paracitricarpa is synonymous to the EU quarantine fungus P. citricarpa based on phylogenomic analyses.</title>
        <authorList>
            <consortium name="Lawrence Berkeley National Laboratory"/>
            <person name="Van Ingen-Buijs V.A."/>
            <person name="Van Westerhoven A.C."/>
            <person name="Haridas S."/>
            <person name="Skiadas P."/>
            <person name="Martin F."/>
            <person name="Groenewald J.Z."/>
            <person name="Crous P.W."/>
            <person name="Seidl M.F."/>
        </authorList>
    </citation>
    <scope>NUCLEOTIDE SEQUENCE [LARGE SCALE GENOMIC DNA]</scope>
    <source>
        <strain evidence="1 2">CBS 122670</strain>
    </source>
</reference>
<keyword evidence="2" id="KW-1185">Reference proteome</keyword>
<evidence type="ECO:0000313" key="1">
    <source>
        <dbReference type="EMBL" id="KAK7548064.1"/>
    </source>
</evidence>
<gene>
    <name evidence="1" type="ORF">IWX46DRAFT_43807</name>
</gene>
<evidence type="ECO:0000313" key="2">
    <source>
        <dbReference type="Proteomes" id="UP001365128"/>
    </source>
</evidence>
<proteinExistence type="predicted"/>
<accession>A0ABR1MJ37</accession>
<dbReference type="Proteomes" id="UP001365128">
    <property type="component" value="Unassembled WGS sequence"/>
</dbReference>
<protein>
    <recommendedName>
        <fullName evidence="3">Secreted protein</fullName>
    </recommendedName>
</protein>
<sequence>MCHSRLHRPIFFSLAVAPSDAIRGPKLGCCMNARQSHPRLPTPGFKITRDVSRLLDGLTIEHETMSSPRIYHGFEDCRVFLRHFNG</sequence>
<dbReference type="EMBL" id="JBBPDW010000011">
    <property type="protein sequence ID" value="KAK7548064.1"/>
    <property type="molecule type" value="Genomic_DNA"/>
</dbReference>
<evidence type="ECO:0008006" key="3">
    <source>
        <dbReference type="Google" id="ProtNLM"/>
    </source>
</evidence>
<name>A0ABR1MJ37_9PEZI</name>
<organism evidence="1 2">
    <name type="scientific">Phyllosticta citricarpa</name>
    <dbReference type="NCBI Taxonomy" id="55181"/>
    <lineage>
        <taxon>Eukaryota</taxon>
        <taxon>Fungi</taxon>
        <taxon>Dikarya</taxon>
        <taxon>Ascomycota</taxon>
        <taxon>Pezizomycotina</taxon>
        <taxon>Dothideomycetes</taxon>
        <taxon>Dothideomycetes incertae sedis</taxon>
        <taxon>Botryosphaeriales</taxon>
        <taxon>Phyllostictaceae</taxon>
        <taxon>Phyllosticta</taxon>
    </lineage>
</organism>
<comment type="caution">
    <text evidence="1">The sequence shown here is derived from an EMBL/GenBank/DDBJ whole genome shotgun (WGS) entry which is preliminary data.</text>
</comment>